<reference evidence="6 7" key="1">
    <citation type="submission" date="2023-03" db="EMBL/GenBank/DDBJ databases">
        <title>High-quality genome of Scylla paramamosain provides insights in environmental adaptation.</title>
        <authorList>
            <person name="Zhang L."/>
        </authorList>
    </citation>
    <scope>NUCLEOTIDE SEQUENCE [LARGE SCALE GENOMIC DNA]</scope>
    <source>
        <strain evidence="6">LZ_2023a</strain>
        <tissue evidence="6">Muscle</tissue>
    </source>
</reference>
<comment type="caution">
    <text evidence="6">The sequence shown here is derived from an EMBL/GenBank/DDBJ whole genome shotgun (WGS) entry which is preliminary data.</text>
</comment>
<dbReference type="PROSITE" id="PS50010">
    <property type="entry name" value="DH_2"/>
    <property type="match status" value="1"/>
</dbReference>
<evidence type="ECO:0000256" key="1">
    <source>
        <dbReference type="ARBA" id="ARBA00004496"/>
    </source>
</evidence>
<feature type="compositionally biased region" description="Acidic residues" evidence="3">
    <location>
        <begin position="639"/>
        <end position="652"/>
    </location>
</feature>
<dbReference type="PANTHER" id="PTHR46006:SF5">
    <property type="entry name" value="DH DOMAIN-CONTAINING PROTEIN"/>
    <property type="match status" value="1"/>
</dbReference>
<feature type="region of interest" description="Disordered" evidence="3">
    <location>
        <begin position="952"/>
        <end position="972"/>
    </location>
</feature>
<feature type="compositionally biased region" description="Low complexity" evidence="3">
    <location>
        <begin position="677"/>
        <end position="701"/>
    </location>
</feature>
<dbReference type="FunFam" id="1.20.900.10:FF:000038">
    <property type="entry name" value="Myosin-M heavy chain"/>
    <property type="match status" value="1"/>
</dbReference>
<dbReference type="Proteomes" id="UP001487740">
    <property type="component" value="Unassembled WGS sequence"/>
</dbReference>
<dbReference type="EMBL" id="JARAKH010000007">
    <property type="protein sequence ID" value="KAK8402500.1"/>
    <property type="molecule type" value="Genomic_DNA"/>
</dbReference>
<dbReference type="GO" id="GO:0005085">
    <property type="term" value="F:guanyl-nucleotide exchange factor activity"/>
    <property type="evidence" value="ECO:0007669"/>
    <property type="project" value="InterPro"/>
</dbReference>
<evidence type="ECO:0000256" key="2">
    <source>
        <dbReference type="ARBA" id="ARBA00022490"/>
    </source>
</evidence>
<feature type="compositionally biased region" description="Polar residues" evidence="3">
    <location>
        <begin position="1205"/>
        <end position="1214"/>
    </location>
</feature>
<dbReference type="InterPro" id="IPR001849">
    <property type="entry name" value="PH_domain"/>
</dbReference>
<protein>
    <recommendedName>
        <fullName evidence="8">DH domain-containing protein</fullName>
    </recommendedName>
</protein>
<feature type="compositionally biased region" description="Low complexity" evidence="3">
    <location>
        <begin position="514"/>
        <end position="533"/>
    </location>
</feature>
<dbReference type="EMBL" id="JARAKH010000007">
    <property type="protein sequence ID" value="KAK8402501.1"/>
    <property type="molecule type" value="Genomic_DNA"/>
</dbReference>
<feature type="compositionally biased region" description="Pro residues" evidence="3">
    <location>
        <begin position="1069"/>
        <end position="1101"/>
    </location>
</feature>
<feature type="region of interest" description="Disordered" evidence="3">
    <location>
        <begin position="374"/>
        <end position="395"/>
    </location>
</feature>
<feature type="region of interest" description="Disordered" evidence="3">
    <location>
        <begin position="1200"/>
        <end position="1259"/>
    </location>
</feature>
<dbReference type="GO" id="GO:0031097">
    <property type="term" value="C:medial cortex"/>
    <property type="evidence" value="ECO:0007669"/>
    <property type="project" value="UniProtKB-ARBA"/>
</dbReference>
<evidence type="ECO:0000313" key="7">
    <source>
        <dbReference type="Proteomes" id="UP001487740"/>
    </source>
</evidence>
<feature type="compositionally biased region" description="Polar residues" evidence="3">
    <location>
        <begin position="1284"/>
        <end position="1297"/>
    </location>
</feature>
<feature type="compositionally biased region" description="Polar residues" evidence="3">
    <location>
        <begin position="1010"/>
        <end position="1023"/>
    </location>
</feature>
<feature type="compositionally biased region" description="Acidic residues" evidence="3">
    <location>
        <begin position="1330"/>
        <end position="1366"/>
    </location>
</feature>
<feature type="region of interest" description="Disordered" evidence="3">
    <location>
        <begin position="1284"/>
        <end position="1306"/>
    </location>
</feature>
<evidence type="ECO:0000256" key="3">
    <source>
        <dbReference type="SAM" id="MobiDB-lite"/>
    </source>
</evidence>
<feature type="compositionally biased region" description="Polar residues" evidence="3">
    <location>
        <begin position="552"/>
        <end position="572"/>
    </location>
</feature>
<feature type="compositionally biased region" description="Pro residues" evidence="3">
    <location>
        <begin position="1040"/>
        <end position="1050"/>
    </location>
</feature>
<feature type="region of interest" description="Disordered" evidence="3">
    <location>
        <begin position="1326"/>
        <end position="1432"/>
    </location>
</feature>
<organism evidence="6 7">
    <name type="scientific">Scylla paramamosain</name>
    <name type="common">Mud crab</name>
    <dbReference type="NCBI Taxonomy" id="85552"/>
    <lineage>
        <taxon>Eukaryota</taxon>
        <taxon>Metazoa</taxon>
        <taxon>Ecdysozoa</taxon>
        <taxon>Arthropoda</taxon>
        <taxon>Crustacea</taxon>
        <taxon>Multicrustacea</taxon>
        <taxon>Malacostraca</taxon>
        <taxon>Eumalacostraca</taxon>
        <taxon>Eucarida</taxon>
        <taxon>Decapoda</taxon>
        <taxon>Pleocyemata</taxon>
        <taxon>Brachyura</taxon>
        <taxon>Eubrachyura</taxon>
        <taxon>Portunoidea</taxon>
        <taxon>Portunidae</taxon>
        <taxon>Portuninae</taxon>
        <taxon>Scylla</taxon>
    </lineage>
</organism>
<comment type="subcellular location">
    <subcellularLocation>
        <location evidence="1">Cytoplasm</location>
    </subcellularLocation>
</comment>
<dbReference type="GO" id="GO:0035025">
    <property type="term" value="P:positive regulation of Rho protein signal transduction"/>
    <property type="evidence" value="ECO:0007669"/>
    <property type="project" value="TreeGrafter"/>
</dbReference>
<feature type="compositionally biased region" description="Polar residues" evidence="3">
    <location>
        <begin position="654"/>
        <end position="666"/>
    </location>
</feature>
<evidence type="ECO:0008006" key="8">
    <source>
        <dbReference type="Google" id="ProtNLM"/>
    </source>
</evidence>
<dbReference type="PANTHER" id="PTHR46006">
    <property type="entry name" value="RHO GUANINE NUCLEOTIDE EXCHANGE FACTOR AT 64C, ISOFORM A"/>
    <property type="match status" value="1"/>
</dbReference>
<feature type="domain" description="PH" evidence="4">
    <location>
        <begin position="1727"/>
        <end position="1862"/>
    </location>
</feature>
<dbReference type="Pfam" id="PF00621">
    <property type="entry name" value="RhoGEF"/>
    <property type="match status" value="1"/>
</dbReference>
<accession>A0AAW0URX3</accession>
<keyword evidence="2" id="KW-0963">Cytoplasm</keyword>
<feature type="domain" description="DH" evidence="5">
    <location>
        <begin position="1482"/>
        <end position="1673"/>
    </location>
</feature>
<evidence type="ECO:0000259" key="4">
    <source>
        <dbReference type="PROSITE" id="PS50003"/>
    </source>
</evidence>
<feature type="compositionally biased region" description="Polar residues" evidence="3">
    <location>
        <begin position="1110"/>
        <end position="1136"/>
    </location>
</feature>
<gene>
    <name evidence="6" type="ORF">O3P69_000730</name>
</gene>
<feature type="region of interest" description="Disordered" evidence="3">
    <location>
        <begin position="721"/>
        <end position="774"/>
    </location>
</feature>
<evidence type="ECO:0000313" key="6">
    <source>
        <dbReference type="EMBL" id="KAK8402500.1"/>
    </source>
</evidence>
<feature type="compositionally biased region" description="Low complexity" evidence="3">
    <location>
        <begin position="1051"/>
        <end position="1062"/>
    </location>
</feature>
<dbReference type="EMBL" id="JARAKH010000007">
    <property type="protein sequence ID" value="KAK8402502.1"/>
    <property type="molecule type" value="Genomic_DNA"/>
</dbReference>
<feature type="compositionally biased region" description="Polar residues" evidence="3">
    <location>
        <begin position="492"/>
        <end position="513"/>
    </location>
</feature>
<feature type="region of interest" description="Disordered" evidence="3">
    <location>
        <begin position="813"/>
        <end position="853"/>
    </location>
</feature>
<feature type="region of interest" description="Disordered" evidence="3">
    <location>
        <begin position="271"/>
        <end position="339"/>
    </location>
</feature>
<keyword evidence="7" id="KW-1185">Reference proteome</keyword>
<dbReference type="InterPro" id="IPR035899">
    <property type="entry name" value="DBL_dom_sf"/>
</dbReference>
<dbReference type="SUPFAM" id="SSF48065">
    <property type="entry name" value="DBL homology domain (DH-domain)"/>
    <property type="match status" value="1"/>
</dbReference>
<proteinExistence type="predicted"/>
<dbReference type="Gene3D" id="1.20.900.10">
    <property type="entry name" value="Dbl homology (DH) domain"/>
    <property type="match status" value="1"/>
</dbReference>
<sequence length="1885" mass="208175">METVRAFYEYPPSHASMPARDYGGSVTPAKARRSWGDLLKFRSRPKERQLSPAIGNLPQPPLPAPVTHNYMAEYRQKYGGYSGTVGRTSYQALRVVQGISTSPGLTVPSPLNSHASKTTMSSTVRYTDWFGSVAGRRPPVRPPLPAFPGAPPPSLHASEKSAAWDHYVTLDPVYEAPRVVPVQLYTNVCVCPEQLLNTRSKKKKKCKKCGRKVATVRHATAGMVAKVRPAIPTNLYQPSTARAPVATPRAWGWQVLEEQVYERYEVQTRQNPVPVTHAHSEDESPTTTPETIRSVKSIRSTKSGWSNDSSTTITRDALEPSRPAPPPPRMLPSVPDDQNIVTNSFSAKETSSSGELGDKRSSILTENPTAYQLLTSFGGVPDPHHSSDPDELSDNAVDTSWDAEATTPTKDSHTGTVITVGSNHSHDETTAWPVADNVTQNKIKIYTNNDGTVYSSGVNDSKEKFKDIPYDSIYETSGTKIMLSSTSNKNNILSDKRMNSSNMQSPLSSFSVTSCNGKQSSSSPSKVGSRNKSNSTKKSVIESASHERKNGLKNSHSSSLINGSRKNVSQDVKHVTVSSQNNAVGVGTTTNGPKLEVKKLREASELQQGGNTVRIAGQRMLVLTPGAPPPEPRSGFSSGEDENDTSVEDDTSDYPLSSPSRGSDSDTLPEEEDLPMDSSDSSYRYPDSNLDSAVSSLSSSAFSYEGSAAVNDWWPATRDIIYEEEETGEADKLSNENKEETEPNDGNSSSLGEEEQSVTSSSASSPLRPEGLHPTLSELLKVKSILKKPPSVDTSSETDSDFYLPTMEFKQNQRKKKQVQFRPSHDITVIEDAGESKGRKVSSARSSKRDHEKENWKNNYNLFSDLQDIYARNNMSKVYKPQVIDSCVDSKNEESVHSECDDYQVTEMYNNENSEQLQHEIEEEAQENGQLEPEISLLDSNNSAHLEFNGKETWSADQEQGSCEGEGLLSDSHHRSRLHRCLSERQTPGESLPDLQDAVINHLNPHNKPPDTTSANTSSSVPTRQAPPPPRSRTMSPTRPSVPPPPPPTGRPAAACASPSKSSPRERPLPSPPPPLPSRPPPESPPPSPPPPLPTSPPPPLEDAEKITIVNFSAHDSSSPQNPTFHSFKASDNSLHPSAKLISSPCHGSSQENPQSKDELREVLPPVGHIAMFGGGEETRTATIRGRGAGHTRPSFLGTFVAGVSPNTTIQSSPPQAPRRRNRNHSQSPEARAGTTRNSRHKLEGHSSQMSFQKGVREEDPYEQITDHIYEELLSRSPPISSPFSNHCNSAQDSAQLMSPVPGKSMFEGASKDEILEYLQDARRRVANSVDEDEDRDEELDGDPLDAEVDLEDDEEEDQLGVDPPEDQFTVLTSRNRGNRSSNMSSNSDSSENSGLLRSDKERLVFGEVERTDSGVGSETSKPSVLRHGKQGIATTHGATAVREGDLPLCDDCDSPVDTRVTNSGVVYAPLVCRRCSRRRGERKEILTEIMETEIKYGQDLRVMIDQFYRPILVAGLLSRDQLKGIFLNVEDLLEHNRVFSLQLRDALEIALEQGDEDLLTVNVARLFLQAAPMLHAFETYCVRQGSASLLLQTLEKERELLRIFLKVSQMENTLLRRMNLHSFLMVPVQRVTKYPLLLARLYKATPPTHASREDCRRAKEKIELHLQHMNNETKEVSPTKLWRRISMSVGSGTPMKRSSQSHNFSMNLKLRKLALQVLDWSPEEATVVREGRLFCLAPDSNNWTRRGRSLKMMTVQVLLVTLGTPRALFEEEVAEDGLVMSRNLGIKDAAMLAFKDLKVSKAALIRQEPWHLSRCVVAWEGEGEAECFEVSDLNSKDTFIFKGSDAASTESWFRYIQFHALSVGTWKRRRPALANIMINGMGRC</sequence>
<feature type="region of interest" description="Disordered" evidence="3">
    <location>
        <begin position="623"/>
        <end position="701"/>
    </location>
</feature>
<name>A0AAW0URX3_SCYPA</name>
<feature type="compositionally biased region" description="Basic and acidic residues" evidence="3">
    <location>
        <begin position="1398"/>
        <end position="1413"/>
    </location>
</feature>
<feature type="compositionally biased region" description="Low complexity" evidence="3">
    <location>
        <begin position="1374"/>
        <end position="1394"/>
    </location>
</feature>
<dbReference type="InterPro" id="IPR000219">
    <property type="entry name" value="DH_dom"/>
</dbReference>
<evidence type="ECO:0000259" key="5">
    <source>
        <dbReference type="PROSITE" id="PS50010"/>
    </source>
</evidence>
<feature type="compositionally biased region" description="Polar residues" evidence="3">
    <location>
        <begin position="297"/>
        <end position="314"/>
    </location>
</feature>
<feature type="compositionally biased region" description="Basic and acidic residues" evidence="3">
    <location>
        <begin position="729"/>
        <end position="741"/>
    </location>
</feature>
<feature type="region of interest" description="Disordered" evidence="3">
    <location>
        <begin position="1000"/>
        <end position="1163"/>
    </location>
</feature>
<dbReference type="PROSITE" id="PS50003">
    <property type="entry name" value="PH_DOMAIN"/>
    <property type="match status" value="1"/>
</dbReference>
<dbReference type="SMART" id="SM00325">
    <property type="entry name" value="RhoGEF"/>
    <property type="match status" value="1"/>
</dbReference>
<feature type="region of interest" description="Disordered" evidence="3">
    <location>
        <begin position="492"/>
        <end position="572"/>
    </location>
</feature>
<dbReference type="CDD" id="cd00160">
    <property type="entry name" value="RhoGEF"/>
    <property type="match status" value="1"/>
</dbReference>
<dbReference type="InterPro" id="IPR051480">
    <property type="entry name" value="Endocytic_GEF_Adapter"/>
</dbReference>